<evidence type="ECO:0000313" key="4">
    <source>
        <dbReference type="Proteomes" id="UP000600918"/>
    </source>
</evidence>
<comment type="similarity">
    <text evidence="1">Belongs to the type-I AFP family.</text>
</comment>
<name>A0A834N0J4_VESPE</name>
<keyword evidence="2" id="KW-0047">Antifreeze protein</keyword>
<dbReference type="InterPro" id="IPR000104">
    <property type="entry name" value="Antifreeze_1"/>
</dbReference>
<accession>A0A834N0J4</accession>
<evidence type="ECO:0000313" key="3">
    <source>
        <dbReference type="EMBL" id="KAF7389733.1"/>
    </source>
</evidence>
<protein>
    <submittedName>
        <fullName evidence="3">Uncharacterized protein</fullName>
    </submittedName>
</protein>
<keyword evidence="4" id="KW-1185">Reference proteome</keyword>
<dbReference type="AlphaFoldDB" id="A0A834N0J4"/>
<evidence type="ECO:0000256" key="1">
    <source>
        <dbReference type="ARBA" id="ARBA00006358"/>
    </source>
</evidence>
<dbReference type="PRINTS" id="PR00308">
    <property type="entry name" value="ANTIFREEZEI"/>
</dbReference>
<sequence>MTRRNAGQGDSDLIKSAIGNLARRFGPHYRSFAAVTIATATAATAAAVAAAAAAAAVAAAAATAAAAAAATAHGRLNASSVEGNRVGVTRETGEDWLPGLFKKADYGELENGIGYLDRYSGIIDVDVNTIAGTMPTYYGIPYVPYNESHREGIVTLNLLVRSSRKRNSRRTRCEGSVKKDIARYYVSFRRTSYDEVKRRGAGRLRHMLPDAGNDSPSFLPGRWSHPRKWVLARGRLEGMDIFEAALAASGGGSGGGGSGAAAAGCLLSQLAVSLEDDLNFALNINAYIPRVWASQFHLYWTHTERRETRRR</sequence>
<proteinExistence type="inferred from homology"/>
<comment type="caution">
    <text evidence="3">The sequence shown here is derived from an EMBL/GenBank/DDBJ whole genome shotgun (WGS) entry which is preliminary data.</text>
</comment>
<dbReference type="Proteomes" id="UP000600918">
    <property type="component" value="Unassembled WGS sequence"/>
</dbReference>
<reference evidence="3" key="1">
    <citation type="journal article" date="2020" name="G3 (Bethesda)">
        <title>High-Quality Assemblies for Three Invasive Social Wasps from the &lt;i&gt;Vespula&lt;/i&gt; Genus.</title>
        <authorList>
            <person name="Harrop T.W.R."/>
            <person name="Guhlin J."/>
            <person name="McLaughlin G.M."/>
            <person name="Permina E."/>
            <person name="Stockwell P."/>
            <person name="Gilligan J."/>
            <person name="Le Lec M.F."/>
            <person name="Gruber M.A.M."/>
            <person name="Quinn O."/>
            <person name="Lovegrove M."/>
            <person name="Duncan E.J."/>
            <person name="Remnant E.J."/>
            <person name="Van Eeckhoven J."/>
            <person name="Graham B."/>
            <person name="Knapp R.A."/>
            <person name="Langford K.W."/>
            <person name="Kronenberg Z."/>
            <person name="Press M.O."/>
            <person name="Eacker S.M."/>
            <person name="Wilson-Rankin E.E."/>
            <person name="Purcell J."/>
            <person name="Lester P.J."/>
            <person name="Dearden P.K."/>
        </authorList>
    </citation>
    <scope>NUCLEOTIDE SEQUENCE</scope>
    <source>
        <strain evidence="3">Volc-1</strain>
    </source>
</reference>
<gene>
    <name evidence="3" type="ORF">H0235_018217</name>
</gene>
<dbReference type="EMBL" id="JACSDY010000024">
    <property type="protein sequence ID" value="KAF7389733.1"/>
    <property type="molecule type" value="Genomic_DNA"/>
</dbReference>
<dbReference type="GO" id="GO:0016172">
    <property type="term" value="F:antifreeze activity"/>
    <property type="evidence" value="ECO:0007669"/>
    <property type="project" value="InterPro"/>
</dbReference>
<evidence type="ECO:0000256" key="2">
    <source>
        <dbReference type="ARBA" id="ARBA00023076"/>
    </source>
</evidence>
<organism evidence="3 4">
    <name type="scientific">Vespula pensylvanica</name>
    <name type="common">Western yellow jacket</name>
    <name type="synonym">Wasp</name>
    <dbReference type="NCBI Taxonomy" id="30213"/>
    <lineage>
        <taxon>Eukaryota</taxon>
        <taxon>Metazoa</taxon>
        <taxon>Ecdysozoa</taxon>
        <taxon>Arthropoda</taxon>
        <taxon>Hexapoda</taxon>
        <taxon>Insecta</taxon>
        <taxon>Pterygota</taxon>
        <taxon>Neoptera</taxon>
        <taxon>Endopterygota</taxon>
        <taxon>Hymenoptera</taxon>
        <taxon>Apocrita</taxon>
        <taxon>Aculeata</taxon>
        <taxon>Vespoidea</taxon>
        <taxon>Vespidae</taxon>
        <taxon>Vespinae</taxon>
        <taxon>Vespula</taxon>
    </lineage>
</organism>